<reference evidence="5 6" key="1">
    <citation type="submission" date="2018-07" db="EMBL/GenBank/DDBJ databases">
        <title>Genomic Encyclopedia of Type Strains, Phase IV (KMG-IV): sequencing the most valuable type-strain genomes for metagenomic binning, comparative biology and taxonomic classification.</title>
        <authorList>
            <person name="Goeker M."/>
        </authorList>
    </citation>
    <scope>NUCLEOTIDE SEQUENCE [LARGE SCALE GENOMIC DNA]</scope>
    <source>
        <strain evidence="5 6">DSM 21634</strain>
    </source>
</reference>
<name>A0A368Y5I6_9BURK</name>
<keyword evidence="2 3" id="KW-0732">Signal</keyword>
<evidence type="ECO:0000313" key="6">
    <source>
        <dbReference type="Proteomes" id="UP000252884"/>
    </source>
</evidence>
<dbReference type="CDD" id="cd20013">
    <property type="entry name" value="PBP1_RPA0985_benzoate-like"/>
    <property type="match status" value="1"/>
</dbReference>
<feature type="signal peptide" evidence="3">
    <location>
        <begin position="1"/>
        <end position="23"/>
    </location>
</feature>
<dbReference type="InterPro" id="IPR051010">
    <property type="entry name" value="BCAA_transport"/>
</dbReference>
<dbReference type="InterPro" id="IPR028082">
    <property type="entry name" value="Peripla_BP_I"/>
</dbReference>
<dbReference type="SUPFAM" id="SSF53822">
    <property type="entry name" value="Periplasmic binding protein-like I"/>
    <property type="match status" value="1"/>
</dbReference>
<sequence length="389" mass="41978">MRRTWTRVAGWLLAGTLACAAQAQETLKVGVLMSYSGVSALAGQSTDNIIKLYQTKYGSEAGGRKLEFVRRDSTGPNPEVARRLAQELIVREKVQILIGPDFTPNVLAVAPLITEAKVPAIITGAATQGIVGEKSPYYLRTFFSVPQVVRPMAQWAAKNGIRKVAVIVADYGPGQDAEATFAKSFAEAGGSIATTIKVPVRNPEFSGYMQRLKDANADAVFVFMPIGELSLQFLKAYADAGLKDGKLKLLATSDVTDETTLDATGDAALGAITAGNYSPLHDSALNREFAAAYDKAVGKTPRLSLYHPVMWDAMHILYSALEAQRGAKFDADKFMASARGMAFESPRGPIAIDKQTGDIVQNTYIRRVERVNGVLQNVEFDVVKNVPAK</sequence>
<dbReference type="Proteomes" id="UP000252884">
    <property type="component" value="Unassembled WGS sequence"/>
</dbReference>
<proteinExistence type="inferred from homology"/>
<dbReference type="PANTHER" id="PTHR30483">
    <property type="entry name" value="LEUCINE-SPECIFIC-BINDING PROTEIN"/>
    <property type="match status" value="1"/>
</dbReference>
<dbReference type="Pfam" id="PF13458">
    <property type="entry name" value="Peripla_BP_6"/>
    <property type="match status" value="1"/>
</dbReference>
<keyword evidence="6" id="KW-1185">Reference proteome</keyword>
<gene>
    <name evidence="5" type="ORF">DES41_10154</name>
</gene>
<comment type="similarity">
    <text evidence="1">Belongs to the leucine-binding protein family.</text>
</comment>
<organism evidence="5 6">
    <name type="scientific">Pseudorhodoferax soli</name>
    <dbReference type="NCBI Taxonomy" id="545864"/>
    <lineage>
        <taxon>Bacteria</taxon>
        <taxon>Pseudomonadati</taxon>
        <taxon>Pseudomonadota</taxon>
        <taxon>Betaproteobacteria</taxon>
        <taxon>Burkholderiales</taxon>
        <taxon>Comamonadaceae</taxon>
    </lineage>
</organism>
<dbReference type="Gene3D" id="3.40.50.2300">
    <property type="match status" value="2"/>
</dbReference>
<dbReference type="AlphaFoldDB" id="A0A368Y5I6"/>
<dbReference type="PROSITE" id="PS51257">
    <property type="entry name" value="PROKAR_LIPOPROTEIN"/>
    <property type="match status" value="1"/>
</dbReference>
<accession>A0A368Y5I6</accession>
<protein>
    <submittedName>
        <fullName evidence="5">Branched-chain amino acid transport system substrate-binding protein</fullName>
    </submittedName>
</protein>
<dbReference type="PANTHER" id="PTHR30483:SF6">
    <property type="entry name" value="PERIPLASMIC BINDING PROTEIN OF ABC TRANSPORTER FOR NATURAL AMINO ACIDS"/>
    <property type="match status" value="1"/>
</dbReference>
<evidence type="ECO:0000256" key="2">
    <source>
        <dbReference type="ARBA" id="ARBA00022729"/>
    </source>
</evidence>
<comment type="caution">
    <text evidence="5">The sequence shown here is derived from an EMBL/GenBank/DDBJ whole genome shotgun (WGS) entry which is preliminary data.</text>
</comment>
<evidence type="ECO:0000256" key="1">
    <source>
        <dbReference type="ARBA" id="ARBA00010062"/>
    </source>
</evidence>
<feature type="chain" id="PRO_5016935232" evidence="3">
    <location>
        <begin position="24"/>
        <end position="389"/>
    </location>
</feature>
<dbReference type="InterPro" id="IPR028081">
    <property type="entry name" value="Leu-bd"/>
</dbReference>
<dbReference type="EMBL" id="QPJK01000001">
    <property type="protein sequence ID" value="RCW75462.1"/>
    <property type="molecule type" value="Genomic_DNA"/>
</dbReference>
<dbReference type="RefSeq" id="WP_170168053.1">
    <property type="nucleotide sequence ID" value="NZ_QPJK01000001.1"/>
</dbReference>
<feature type="domain" description="Leucine-binding protein" evidence="4">
    <location>
        <begin position="26"/>
        <end position="369"/>
    </location>
</feature>
<evidence type="ECO:0000259" key="4">
    <source>
        <dbReference type="Pfam" id="PF13458"/>
    </source>
</evidence>
<evidence type="ECO:0000313" key="5">
    <source>
        <dbReference type="EMBL" id="RCW75462.1"/>
    </source>
</evidence>
<evidence type="ECO:0000256" key="3">
    <source>
        <dbReference type="SAM" id="SignalP"/>
    </source>
</evidence>